<keyword evidence="4" id="KW-1185">Reference proteome</keyword>
<dbReference type="Proteomes" id="UP001158576">
    <property type="component" value="Chromosome 1"/>
</dbReference>
<feature type="region of interest" description="Disordered" evidence="1">
    <location>
        <begin position="149"/>
        <end position="176"/>
    </location>
</feature>
<gene>
    <name evidence="3" type="ORF">OKIOD_LOCUS10879</name>
</gene>
<feature type="signal peptide" evidence="2">
    <location>
        <begin position="1"/>
        <end position="16"/>
    </location>
</feature>
<dbReference type="EMBL" id="OU015566">
    <property type="protein sequence ID" value="CAG5105418.1"/>
    <property type="molecule type" value="Genomic_DNA"/>
</dbReference>
<feature type="chain" id="PRO_5045036561" evidence="2">
    <location>
        <begin position="17"/>
        <end position="245"/>
    </location>
</feature>
<evidence type="ECO:0000313" key="4">
    <source>
        <dbReference type="Proteomes" id="UP001158576"/>
    </source>
</evidence>
<keyword evidence="2" id="KW-0732">Signal</keyword>
<name>A0ABN7SQ37_OIKDI</name>
<sequence length="245" mass="28644">MKLLSIFVGILSLAEAQKSKARSNDEKIRVQAARNRDKINAKKDKLEKIFDSQAAWFKENFGPGSMTTDEYTPHARRIYRNWLSKYERNKDRMIARLEKCGLQSISHSRKNKGRNRRQATEEEIIEGKLKGFPKYTREEVQEFLKKNGVTPNVRPLGPQVRGRGRKKSSFESSFRSAQNKFADNTDDFVEWANHYISQCRPHQPDLQMSRFAQWYVVLNQKLISKNNHLDASQRGGFDIYKLDEE</sequence>
<proteinExistence type="predicted"/>
<accession>A0ABN7SQ37</accession>
<evidence type="ECO:0000313" key="3">
    <source>
        <dbReference type="EMBL" id="CAG5105418.1"/>
    </source>
</evidence>
<reference evidence="3 4" key="1">
    <citation type="submission" date="2021-04" db="EMBL/GenBank/DDBJ databases">
        <authorList>
            <person name="Bliznina A."/>
        </authorList>
    </citation>
    <scope>NUCLEOTIDE SEQUENCE [LARGE SCALE GENOMIC DNA]</scope>
</reference>
<evidence type="ECO:0000256" key="2">
    <source>
        <dbReference type="SAM" id="SignalP"/>
    </source>
</evidence>
<evidence type="ECO:0000256" key="1">
    <source>
        <dbReference type="SAM" id="MobiDB-lite"/>
    </source>
</evidence>
<organism evidence="3 4">
    <name type="scientific">Oikopleura dioica</name>
    <name type="common">Tunicate</name>
    <dbReference type="NCBI Taxonomy" id="34765"/>
    <lineage>
        <taxon>Eukaryota</taxon>
        <taxon>Metazoa</taxon>
        <taxon>Chordata</taxon>
        <taxon>Tunicata</taxon>
        <taxon>Appendicularia</taxon>
        <taxon>Copelata</taxon>
        <taxon>Oikopleuridae</taxon>
        <taxon>Oikopleura</taxon>
    </lineage>
</organism>
<protein>
    <submittedName>
        <fullName evidence="3">Oidioi.mRNA.OKI2018_I69.chr1.g2114.t1.cds</fullName>
    </submittedName>
</protein>